<keyword evidence="2" id="KW-1185">Reference proteome</keyword>
<evidence type="ECO:0000313" key="2">
    <source>
        <dbReference type="Proteomes" id="UP001241377"/>
    </source>
</evidence>
<dbReference type="EMBL" id="JASBWR010000053">
    <property type="protein sequence ID" value="KAJ9102178.1"/>
    <property type="molecule type" value="Genomic_DNA"/>
</dbReference>
<organism evidence="1 2">
    <name type="scientific">Naganishia cerealis</name>
    <dbReference type="NCBI Taxonomy" id="610337"/>
    <lineage>
        <taxon>Eukaryota</taxon>
        <taxon>Fungi</taxon>
        <taxon>Dikarya</taxon>
        <taxon>Basidiomycota</taxon>
        <taxon>Agaricomycotina</taxon>
        <taxon>Tremellomycetes</taxon>
        <taxon>Filobasidiales</taxon>
        <taxon>Filobasidiaceae</taxon>
        <taxon>Naganishia</taxon>
    </lineage>
</organism>
<evidence type="ECO:0000313" key="1">
    <source>
        <dbReference type="EMBL" id="KAJ9102178.1"/>
    </source>
</evidence>
<reference evidence="1" key="1">
    <citation type="submission" date="2023-04" db="EMBL/GenBank/DDBJ databases">
        <title>Draft Genome sequencing of Naganishia species isolated from polar environments using Oxford Nanopore Technology.</title>
        <authorList>
            <person name="Leo P."/>
            <person name="Venkateswaran K."/>
        </authorList>
    </citation>
    <scope>NUCLEOTIDE SEQUENCE</scope>
    <source>
        <strain evidence="1">MNA-CCFEE 5261</strain>
    </source>
</reference>
<proteinExistence type="predicted"/>
<name>A0ACC2VSL4_9TREE</name>
<sequence length="1065" mass="121966">MSNKATLKQIRQITAFEDISNAISQVFQDAQMSLSSHRKLVIVLKHIYERAIELEFEDGFLLRLTKMVNKILPLKKGEHVGDRIAKFCSLFVSTLFKDEEKNDEIEEENEEDSPANRVAEYLLRHLLRGLQAKDKNVRYRVVQLIAYLVIFVGEIDIELFKALRWSLNRRLYDKEPTIRIQAVVAMSRFQELVIPGEEHVEGHNMSTQKLIEAIQNDDSAEVRRSALLNLLKTPKTIPYLIERARDVNAINRRLVYSRIAKELGDFRNIDFELREELLKWGLNDRDDNVKKAASKMVIDHWFTTVNSDIISLIENLKVLDSSMAETAMKIFFKSRDEDLNSIDLPSSMWKELTTETAFLLRTFYDYCNSNGHITLIDDRFPEPVEIAETLEKYLKLRMRMLDENRELIEKYKRSEKSQRRIAAQLDLLAPEIVEAQEQVNEEKSKRAQQKLQKLTKDASALEEELRAEVMKAKEFETDYNEFSDVFADLEFVIKQLLLIAKDYDFSDEIGRRRMLQIVRSSLADDNLSSKLLELSLQVLRKISISERDFSSMCAEIINDLQDSYQTSIEDTIIGQMENDSEDSDEEGANEEESSPDSNQKRRRVEPKQAPDELTIQCLRLLQQVLELVQEPLSSNYALESLIQSLVKPALDRWDHIQIRALGMKCMGLFCLLDQQLASSYLVVIGKAAANTQGELRVICIKAIVDILSVHGLSVVGRGKEVDSLSLSRLFSKILRLYDDHEAQAVVAEGLCKLFLADILNNFGNDEKEDPKPEDNEEQKLLTALILSYFHPYNSDNHALKQTLAFCIPVYAFSHPSHQFKLAKVSGDCFFRMFRVDGGYTRFDNFTTANAVMQQIVHWCDPNNLVNFSEEDILKTPSHVWQAVSMLQALEQDTPRSVKKTIITYLNKLYITEKLGSTVLRALQTSLNDTKAYFETCQNEPEFTMDASTEKMWAKFEANVQAMITKADEEEETSMKFQSSRTGSISESAASQTTSRRGSQAPSAVSSRSASRNASRAASRNSSRNTSRRPSMADEEDNVFGGSNKDEELAEIDKMLEQEELVDYDI</sequence>
<accession>A0ACC2VSL4</accession>
<gene>
    <name evidence="1" type="ORF">QFC19_004917</name>
</gene>
<dbReference type="Proteomes" id="UP001241377">
    <property type="component" value="Unassembled WGS sequence"/>
</dbReference>
<comment type="caution">
    <text evidence="1">The sequence shown here is derived from an EMBL/GenBank/DDBJ whole genome shotgun (WGS) entry which is preliminary data.</text>
</comment>
<protein>
    <submittedName>
        <fullName evidence="1">Uncharacterized protein</fullName>
    </submittedName>
</protein>